<dbReference type="Gene3D" id="1.20.1720.10">
    <property type="entry name" value="Multidrug resistance protein D"/>
    <property type="match status" value="1"/>
</dbReference>
<dbReference type="SUPFAM" id="SSF103473">
    <property type="entry name" value="MFS general substrate transporter"/>
    <property type="match status" value="1"/>
</dbReference>
<keyword evidence="3" id="KW-1003">Cell membrane</keyword>
<dbReference type="Gene3D" id="1.20.1250.20">
    <property type="entry name" value="MFS general substrate transporter like domains"/>
    <property type="match status" value="1"/>
</dbReference>
<evidence type="ECO:0000313" key="9">
    <source>
        <dbReference type="EMBL" id="MDT4287527.1"/>
    </source>
</evidence>
<dbReference type="PROSITE" id="PS50850">
    <property type="entry name" value="MFS"/>
    <property type="match status" value="1"/>
</dbReference>
<feature type="domain" description="Major facilitator superfamily (MFS) profile" evidence="8">
    <location>
        <begin position="14"/>
        <end position="472"/>
    </location>
</feature>
<protein>
    <submittedName>
        <fullName evidence="9 10">MFS transporter</fullName>
    </submittedName>
</protein>
<feature type="transmembrane region" description="Helical" evidence="7">
    <location>
        <begin position="52"/>
        <end position="72"/>
    </location>
</feature>
<comment type="subcellular location">
    <subcellularLocation>
        <location evidence="1">Cell membrane</location>
        <topology evidence="1">Multi-pass membrane protein</topology>
    </subcellularLocation>
</comment>
<feature type="transmembrane region" description="Helical" evidence="7">
    <location>
        <begin position="357"/>
        <end position="378"/>
    </location>
</feature>
<feature type="transmembrane region" description="Helical" evidence="7">
    <location>
        <begin position="226"/>
        <end position="246"/>
    </location>
</feature>
<feature type="transmembrane region" description="Helical" evidence="7">
    <location>
        <begin position="203"/>
        <end position="220"/>
    </location>
</feature>
<dbReference type="PANTHER" id="PTHR42718">
    <property type="entry name" value="MAJOR FACILITATOR SUPERFAMILY MULTIDRUG TRANSPORTER MFSC"/>
    <property type="match status" value="1"/>
</dbReference>
<feature type="transmembrane region" description="Helical" evidence="7">
    <location>
        <begin position="137"/>
        <end position="161"/>
    </location>
</feature>
<dbReference type="STRING" id="1283.ShL2_00767"/>
<dbReference type="OMA" id="MFINGWN"/>
<feature type="transmembrane region" description="Helical" evidence="7">
    <location>
        <begin position="167"/>
        <end position="191"/>
    </location>
</feature>
<evidence type="ECO:0000259" key="8">
    <source>
        <dbReference type="PROSITE" id="PS50850"/>
    </source>
</evidence>
<feature type="transmembrane region" description="Helical" evidence="7">
    <location>
        <begin position="266"/>
        <end position="292"/>
    </location>
</feature>
<feature type="transmembrane region" description="Helical" evidence="7">
    <location>
        <begin position="109"/>
        <end position="130"/>
    </location>
</feature>
<dbReference type="InterPro" id="IPR036259">
    <property type="entry name" value="MFS_trans_sf"/>
</dbReference>
<feature type="transmembrane region" description="Helical" evidence="7">
    <location>
        <begin position="332"/>
        <end position="351"/>
    </location>
</feature>
<reference evidence="10 11" key="1">
    <citation type="submission" date="2017-11" db="EMBL/GenBank/DDBJ databases">
        <authorList>
            <person name="Founou R.C."/>
            <person name="Founou L."/>
            <person name="Allam M."/>
            <person name="Ismail A."/>
            <person name="Essack S.Y."/>
        </authorList>
    </citation>
    <scope>NUCLEOTIDE SEQUENCE [LARGE SCALE GENOMIC DNA]</scope>
    <source>
        <strain evidence="10 11">G811N2B1</strain>
    </source>
</reference>
<dbReference type="Pfam" id="PF07690">
    <property type="entry name" value="MFS_1"/>
    <property type="match status" value="1"/>
</dbReference>
<accession>A0A2A1K769</accession>
<organism evidence="10 11">
    <name type="scientific">Staphylococcus haemolyticus</name>
    <dbReference type="NCBI Taxonomy" id="1283"/>
    <lineage>
        <taxon>Bacteria</taxon>
        <taxon>Bacillati</taxon>
        <taxon>Bacillota</taxon>
        <taxon>Bacilli</taxon>
        <taxon>Bacillales</taxon>
        <taxon>Staphylococcaceae</taxon>
        <taxon>Staphylococcus</taxon>
    </lineage>
</organism>
<dbReference type="EMBL" id="PGWX01000280">
    <property type="protein sequence ID" value="PPJ75116.1"/>
    <property type="molecule type" value="Genomic_DNA"/>
</dbReference>
<keyword evidence="2" id="KW-0813">Transport</keyword>
<gene>
    <name evidence="10" type="ORF">CV019_06440</name>
    <name evidence="9" type="ORF">RO950_11110</name>
</gene>
<feature type="transmembrane region" description="Helical" evidence="7">
    <location>
        <begin position="298"/>
        <end position="320"/>
    </location>
</feature>
<feature type="transmembrane region" description="Helical" evidence="7">
    <location>
        <begin position="79"/>
        <end position="103"/>
    </location>
</feature>
<dbReference type="PANTHER" id="PTHR42718:SF24">
    <property type="entry name" value="MAJOR FACILITATOR SUPERFAMILY (MFS) PROFILE DOMAIN-CONTAINING PROTEIN"/>
    <property type="match status" value="1"/>
</dbReference>
<evidence type="ECO:0000313" key="10">
    <source>
        <dbReference type="EMBL" id="PPJ75116.1"/>
    </source>
</evidence>
<evidence type="ECO:0000313" key="12">
    <source>
        <dbReference type="Proteomes" id="UP001269271"/>
    </source>
</evidence>
<dbReference type="EMBL" id="JAVSOO010000037">
    <property type="protein sequence ID" value="MDT4287527.1"/>
    <property type="molecule type" value="Genomic_DNA"/>
</dbReference>
<dbReference type="GO" id="GO:0005886">
    <property type="term" value="C:plasma membrane"/>
    <property type="evidence" value="ECO:0007669"/>
    <property type="project" value="UniProtKB-SubCell"/>
</dbReference>
<dbReference type="Proteomes" id="UP000238153">
    <property type="component" value="Unassembled WGS sequence"/>
</dbReference>
<comment type="caution">
    <text evidence="10">The sequence shown here is derived from an EMBL/GenBank/DDBJ whole genome shotgun (WGS) entry which is preliminary data.</text>
</comment>
<evidence type="ECO:0000256" key="4">
    <source>
        <dbReference type="ARBA" id="ARBA00022692"/>
    </source>
</evidence>
<feature type="transmembrane region" description="Helical" evidence="7">
    <location>
        <begin position="441"/>
        <end position="467"/>
    </location>
</feature>
<feature type="transmembrane region" description="Helical" evidence="7">
    <location>
        <begin position="399"/>
        <end position="421"/>
    </location>
</feature>
<keyword evidence="6 7" id="KW-0472">Membrane</keyword>
<dbReference type="PRINTS" id="PR01036">
    <property type="entry name" value="TCRTETB"/>
</dbReference>
<evidence type="ECO:0000313" key="11">
    <source>
        <dbReference type="Proteomes" id="UP000238153"/>
    </source>
</evidence>
<evidence type="ECO:0000256" key="7">
    <source>
        <dbReference type="SAM" id="Phobius"/>
    </source>
</evidence>
<sequence length="483" mass="52304">MANIEVSTKKRNLIVAVMLLSAFIAILNQTLLNTALPHIMKELNTSENTAQWLVTGFMLVNGTMIPLTAYLMDRIKTKPLYLVSMGIFLVGSIVAAIAPSFGVLMFARVIQAIGAGIIMPLMQFTLFTLFSKEKRGFAMGLAGLVIQFAPAIGPTFSGLIIDNTSWRVPFIIVVGIALVGYIFGAITLSSYNEIKKTALDKRSVVYSTLGFGLMLYAFSSAGNLGFTNPIVVISAIIGILIVITFIRRQLSITNPLLNLKVFKSKIFTFSTITSMIVMMSMVGPALLIPLFVQNGLGLSAFMSGLVIMPGAILNGIMSVYTGKIYDKYGPRLLILIGFIILIVTTASLSFLKYDSSYTMLVVVYAIRMFAVSLLMMPINTAGINALRNEDISHGTAIMNFGRVMAGSLGTALMVTFMSIGAKILSTGSSASSNHEILQRQSVAAGVDLSFAIVTGLVIIGFIFSLFIKEERHYNKNSTNTRDM</sequence>
<evidence type="ECO:0000256" key="1">
    <source>
        <dbReference type="ARBA" id="ARBA00004651"/>
    </source>
</evidence>
<evidence type="ECO:0000256" key="2">
    <source>
        <dbReference type="ARBA" id="ARBA00022448"/>
    </source>
</evidence>
<dbReference type="InterPro" id="IPR004638">
    <property type="entry name" value="EmrB-like"/>
</dbReference>
<dbReference type="GO" id="GO:0022857">
    <property type="term" value="F:transmembrane transporter activity"/>
    <property type="evidence" value="ECO:0007669"/>
    <property type="project" value="InterPro"/>
</dbReference>
<keyword evidence="12" id="KW-1185">Reference proteome</keyword>
<dbReference type="KEGG" id="shh:ShL2_00767"/>
<keyword evidence="4 7" id="KW-0812">Transmembrane</keyword>
<name>A0A2A1K769_STAHA</name>
<reference evidence="9 12" key="2">
    <citation type="submission" date="2023-08" db="EMBL/GenBank/DDBJ databases">
        <title>Genomic surveillance of Staphylococcus haemolyticus neonatal outbreak in southern France.</title>
        <authorList>
            <person name="Magnan C."/>
            <person name="Morsli M."/>
            <person name="Thiery B."/>
            <person name="Salipante F."/>
            <person name="Attar J."/>
            <person name="Massimo D.M."/>
            <person name="Ory J."/>
            <person name="Pantel A."/>
            <person name="Lavigne J.-P."/>
        </authorList>
    </citation>
    <scope>NUCLEOTIDE SEQUENCE [LARGE SCALE GENOMIC DNA]</scope>
    <source>
        <strain evidence="9 12">NSH026</strain>
    </source>
</reference>
<dbReference type="AlphaFoldDB" id="A0A2A1K769"/>
<dbReference type="CDD" id="cd17503">
    <property type="entry name" value="MFS_LmrB_MDR_like"/>
    <property type="match status" value="1"/>
</dbReference>
<proteinExistence type="predicted"/>
<keyword evidence="5 7" id="KW-1133">Transmembrane helix</keyword>
<evidence type="ECO:0000256" key="6">
    <source>
        <dbReference type="ARBA" id="ARBA00023136"/>
    </source>
</evidence>
<evidence type="ECO:0000256" key="3">
    <source>
        <dbReference type="ARBA" id="ARBA00022475"/>
    </source>
</evidence>
<evidence type="ECO:0000256" key="5">
    <source>
        <dbReference type="ARBA" id="ARBA00022989"/>
    </source>
</evidence>
<feature type="transmembrane region" description="Helical" evidence="7">
    <location>
        <begin position="12"/>
        <end position="32"/>
    </location>
</feature>
<dbReference type="NCBIfam" id="TIGR00711">
    <property type="entry name" value="efflux_EmrB"/>
    <property type="match status" value="1"/>
</dbReference>
<dbReference type="InterPro" id="IPR011701">
    <property type="entry name" value="MFS"/>
</dbReference>
<dbReference type="RefSeq" id="WP_011275186.1">
    <property type="nucleotide sequence ID" value="NZ_CABMHO010000052.1"/>
</dbReference>
<dbReference type="Proteomes" id="UP001269271">
    <property type="component" value="Unassembled WGS sequence"/>
</dbReference>
<dbReference type="InterPro" id="IPR020846">
    <property type="entry name" value="MFS_dom"/>
</dbReference>